<name>A0AAN9A058_HALRR</name>
<evidence type="ECO:0000313" key="3">
    <source>
        <dbReference type="Proteomes" id="UP001381693"/>
    </source>
</evidence>
<dbReference type="EMBL" id="JAXCGZ010011091">
    <property type="protein sequence ID" value="KAK7075351.1"/>
    <property type="molecule type" value="Genomic_DNA"/>
</dbReference>
<sequence>MKALVYFLETVIFSFMKVGSPSSRATEEEISTEGKLNGKSTISFRHAILQSVISPDKKSDPLGCGVTKKRSGAELKLLWKKAVFQHILLIRMEKENQRLRAIRQEVAIQQVCLNYEEEEIPSEAMQAWNLMLSRPQARIDSNILHSGVKQ</sequence>
<evidence type="ECO:0000259" key="1">
    <source>
        <dbReference type="Pfam" id="PF11830"/>
    </source>
</evidence>
<feature type="domain" description="DUF3350" evidence="1">
    <location>
        <begin position="66"/>
        <end position="99"/>
    </location>
</feature>
<dbReference type="Proteomes" id="UP001381693">
    <property type="component" value="Unassembled WGS sequence"/>
</dbReference>
<evidence type="ECO:0000313" key="2">
    <source>
        <dbReference type="EMBL" id="KAK7075351.1"/>
    </source>
</evidence>
<dbReference type="InterPro" id="IPR021785">
    <property type="entry name" value="DUF3350"/>
</dbReference>
<feature type="non-terminal residue" evidence="2">
    <location>
        <position position="150"/>
    </location>
</feature>
<accession>A0AAN9A058</accession>
<dbReference type="AlphaFoldDB" id="A0AAN9A058"/>
<reference evidence="2 3" key="1">
    <citation type="submission" date="2023-11" db="EMBL/GenBank/DDBJ databases">
        <title>Halocaridina rubra genome assembly.</title>
        <authorList>
            <person name="Smith C."/>
        </authorList>
    </citation>
    <scope>NUCLEOTIDE SEQUENCE [LARGE SCALE GENOMIC DNA]</scope>
    <source>
        <strain evidence="2">EP-1</strain>
        <tissue evidence="2">Whole</tissue>
    </source>
</reference>
<gene>
    <name evidence="2" type="ORF">SK128_018398</name>
</gene>
<comment type="caution">
    <text evidence="2">The sequence shown here is derived from an EMBL/GenBank/DDBJ whole genome shotgun (WGS) entry which is preliminary data.</text>
</comment>
<organism evidence="2 3">
    <name type="scientific">Halocaridina rubra</name>
    <name type="common">Hawaiian red shrimp</name>
    <dbReference type="NCBI Taxonomy" id="373956"/>
    <lineage>
        <taxon>Eukaryota</taxon>
        <taxon>Metazoa</taxon>
        <taxon>Ecdysozoa</taxon>
        <taxon>Arthropoda</taxon>
        <taxon>Crustacea</taxon>
        <taxon>Multicrustacea</taxon>
        <taxon>Malacostraca</taxon>
        <taxon>Eumalacostraca</taxon>
        <taxon>Eucarida</taxon>
        <taxon>Decapoda</taxon>
        <taxon>Pleocyemata</taxon>
        <taxon>Caridea</taxon>
        <taxon>Atyoidea</taxon>
        <taxon>Atyidae</taxon>
        <taxon>Halocaridina</taxon>
    </lineage>
</organism>
<proteinExistence type="predicted"/>
<keyword evidence="3" id="KW-1185">Reference proteome</keyword>
<dbReference type="Pfam" id="PF11830">
    <property type="entry name" value="DUF3350"/>
    <property type="match status" value="1"/>
</dbReference>
<protein>
    <recommendedName>
        <fullName evidence="1">DUF3350 domain-containing protein</fullName>
    </recommendedName>
</protein>